<protein>
    <submittedName>
        <fullName evidence="2">Uncharacterized protein</fullName>
    </submittedName>
</protein>
<comment type="caution">
    <text evidence="2">The sequence shown here is derived from an EMBL/GenBank/DDBJ whole genome shotgun (WGS) entry which is preliminary data.</text>
</comment>
<gene>
    <name evidence="2" type="ORF">PGLA2088_LOCUS35133</name>
</gene>
<feature type="compositionally biased region" description="Basic and acidic residues" evidence="1">
    <location>
        <begin position="14"/>
        <end position="23"/>
    </location>
</feature>
<feature type="non-terminal residue" evidence="2">
    <location>
        <position position="209"/>
    </location>
</feature>
<dbReference type="EMBL" id="CAJNNW010031752">
    <property type="protein sequence ID" value="CAE8708854.1"/>
    <property type="molecule type" value="Genomic_DNA"/>
</dbReference>
<dbReference type="AlphaFoldDB" id="A0A813KPW3"/>
<feature type="region of interest" description="Disordered" evidence="1">
    <location>
        <begin position="1"/>
        <end position="29"/>
    </location>
</feature>
<name>A0A813KPW3_POLGL</name>
<evidence type="ECO:0000256" key="1">
    <source>
        <dbReference type="SAM" id="MobiDB-lite"/>
    </source>
</evidence>
<evidence type="ECO:0000313" key="3">
    <source>
        <dbReference type="Proteomes" id="UP000626109"/>
    </source>
</evidence>
<accession>A0A813KPW3</accession>
<dbReference type="Proteomes" id="UP000626109">
    <property type="component" value="Unassembled WGS sequence"/>
</dbReference>
<organism evidence="2 3">
    <name type="scientific">Polarella glacialis</name>
    <name type="common">Dinoflagellate</name>
    <dbReference type="NCBI Taxonomy" id="89957"/>
    <lineage>
        <taxon>Eukaryota</taxon>
        <taxon>Sar</taxon>
        <taxon>Alveolata</taxon>
        <taxon>Dinophyceae</taxon>
        <taxon>Suessiales</taxon>
        <taxon>Suessiaceae</taxon>
        <taxon>Polarella</taxon>
    </lineage>
</organism>
<proteinExistence type="predicted"/>
<evidence type="ECO:0000313" key="2">
    <source>
        <dbReference type="EMBL" id="CAE8708854.1"/>
    </source>
</evidence>
<sequence>MAASPEKPTFQPAEQRRSPEYEPPRVGSSPLNAMVQLRQLIGPLPPLKPSAQVMTTTCAAGSSDIGKVMQNEAAQMPNMPTGTGSAINAVNPLAADTLMSVLAEASANFDVDLCVLVMPTAKGFKRLWHSDYGVTLPPKEELDRSRLFKLLADRRSPMLFPDIQASIMSTDIVVTGPAMVRFYAEVTVRGGVSDVILGTFCIASQEPQE</sequence>
<reference evidence="2" key="1">
    <citation type="submission" date="2021-02" db="EMBL/GenBank/DDBJ databases">
        <authorList>
            <person name="Dougan E. K."/>
            <person name="Rhodes N."/>
            <person name="Thang M."/>
            <person name="Chan C."/>
        </authorList>
    </citation>
    <scope>NUCLEOTIDE SEQUENCE</scope>
</reference>